<protein>
    <submittedName>
        <fullName evidence="1">Uncharacterized protein</fullName>
    </submittedName>
</protein>
<evidence type="ECO:0000313" key="2">
    <source>
        <dbReference type="Proteomes" id="UP000275925"/>
    </source>
</evidence>
<reference evidence="1 2" key="1">
    <citation type="journal article" date="2019" name="ISME J.">
        <title>Genome analyses of uncultured TG2/ZB3 bacteria in 'Margulisbacteria' specifically attached to ectosymbiotic spirochetes of protists in the termite gut.</title>
        <authorList>
            <person name="Utami Y.D."/>
            <person name="Kuwahara H."/>
            <person name="Igai K."/>
            <person name="Murakami T."/>
            <person name="Sugaya K."/>
            <person name="Morikawa T."/>
            <person name="Nagura Y."/>
            <person name="Yuki M."/>
            <person name="Deevong P."/>
            <person name="Inoue T."/>
            <person name="Kihara K."/>
            <person name="Lo N."/>
            <person name="Yamada A."/>
            <person name="Ohkuma M."/>
            <person name="Hongoh Y."/>
        </authorList>
    </citation>
    <scope>NUCLEOTIDE SEQUENCE [LARGE SCALE GENOMIC DNA]</scope>
    <source>
        <strain evidence="1">NkOx7-02</strain>
    </source>
</reference>
<dbReference type="EMBL" id="BGZO01000006">
    <property type="protein sequence ID" value="GBR75726.1"/>
    <property type="molecule type" value="Genomic_DNA"/>
</dbReference>
<proteinExistence type="predicted"/>
<comment type="caution">
    <text evidence="1">The sequence shown here is derived from an EMBL/GenBank/DDBJ whole genome shotgun (WGS) entry which is preliminary data.</text>
</comment>
<keyword evidence="2" id="KW-1185">Reference proteome</keyword>
<accession>A0A388TFC2</accession>
<dbReference type="AlphaFoldDB" id="A0A388TFC2"/>
<dbReference type="Proteomes" id="UP000275925">
    <property type="component" value="Unassembled WGS sequence"/>
</dbReference>
<organism evidence="1 2">
    <name type="scientific">Candidatus Termititenax persephonae</name>
    <dbReference type="NCBI Taxonomy" id="2218525"/>
    <lineage>
        <taxon>Bacteria</taxon>
        <taxon>Bacillati</taxon>
        <taxon>Candidatus Margulisiibacteriota</taxon>
        <taxon>Candidatus Termititenacia</taxon>
        <taxon>Candidatus Termititenacales</taxon>
        <taxon>Candidatus Termititenacaceae</taxon>
        <taxon>Candidatus Termititenax</taxon>
    </lineage>
</organism>
<evidence type="ECO:0000313" key="1">
    <source>
        <dbReference type="EMBL" id="GBR75726.1"/>
    </source>
</evidence>
<gene>
    <name evidence="1" type="ORF">NO2_0374</name>
</gene>
<name>A0A388TFC2_9BACT</name>
<sequence length="237" mass="26919">MVDSLVGGIYANINKINPETLSAEGKLFLRQYRENLQLSRAIDKNAGNLLAKTISKYHNDKGEDVIPLILELTTVAFHAIEPHRKYAVHVAEYLLLGTIFAALVITEDEAEIKLIVEQTLIGIFTNPIYEFTPTERRKISGLVYQVEAYFAALSFWSRRFGKYKNLIRTALRGGLTEGLEIANAGAEELAAAQQLRQFFWSRCWGRLKFYFNLFWPLFDLNANALLRWVNKTAGITG</sequence>